<proteinExistence type="predicted"/>
<organism evidence="2 3">
    <name type="scientific">Azoarcus taiwanensis</name>
    <dbReference type="NCBI Taxonomy" id="666964"/>
    <lineage>
        <taxon>Bacteria</taxon>
        <taxon>Pseudomonadati</taxon>
        <taxon>Pseudomonadota</taxon>
        <taxon>Betaproteobacteria</taxon>
        <taxon>Rhodocyclales</taxon>
        <taxon>Zoogloeaceae</taxon>
        <taxon>Azoarcus</taxon>
    </lineage>
</organism>
<dbReference type="GO" id="GO:0016787">
    <property type="term" value="F:hydrolase activity"/>
    <property type="evidence" value="ECO:0007669"/>
    <property type="project" value="UniProtKB-KW"/>
</dbReference>
<reference evidence="2" key="1">
    <citation type="submission" date="2019-12" db="EMBL/GenBank/DDBJ databases">
        <title>Comparative genomics gives insights into the taxonomy of the Azoarcus-Aromatoleum group and reveals separate origins of nif in the plant-associated Azoarcus and non-plant-associated Aromatoleum sub-groups.</title>
        <authorList>
            <person name="Lafos M."/>
            <person name="Maluk M."/>
            <person name="Batista M."/>
            <person name="Junghare M."/>
            <person name="Carmona M."/>
            <person name="Faoro H."/>
            <person name="Cruz L.M."/>
            <person name="Battistoni F."/>
            <person name="De Souza E."/>
            <person name="Pedrosa F."/>
            <person name="Chen W.-M."/>
            <person name="Poole P.S."/>
            <person name="Dixon R.A."/>
            <person name="James E.K."/>
        </authorList>
    </citation>
    <scope>NUCLEOTIDE SEQUENCE</scope>
    <source>
        <strain evidence="2">NSC3</strain>
    </source>
</reference>
<dbReference type="InterPro" id="IPR050228">
    <property type="entry name" value="Carboxylesterase_BioH"/>
</dbReference>
<dbReference type="PANTHER" id="PTHR43194:SF2">
    <property type="entry name" value="PEROXISOMAL MEMBRANE PROTEIN LPX1"/>
    <property type="match status" value="1"/>
</dbReference>
<comment type="caution">
    <text evidence="2">The sequence shown here is derived from an EMBL/GenBank/DDBJ whole genome shotgun (WGS) entry which is preliminary data.</text>
</comment>
<keyword evidence="3" id="KW-1185">Reference proteome</keyword>
<dbReference type="RefSeq" id="WP_168989088.1">
    <property type="nucleotide sequence ID" value="NZ_CAWPHM010000021.1"/>
</dbReference>
<evidence type="ECO:0000313" key="2">
    <source>
        <dbReference type="EMBL" id="NMG04416.1"/>
    </source>
</evidence>
<evidence type="ECO:0000313" key="3">
    <source>
        <dbReference type="Proteomes" id="UP000599523"/>
    </source>
</evidence>
<gene>
    <name evidence="2" type="ORF">GPA21_15775</name>
</gene>
<sequence>MNRSRFGDLEVIARGPTDGPGRGTPLLFVHGAYTAAWCWDEHFLPYFAGLGYNCYAVSLSGHGGSRKTGYLDGFSLADYVNDVAEAVQNLPAPPVLIGHSMGGMVVQKYLEGADAPAAVLLCSVPPQGLMGSALGLMMSKPGLLNDLNRILGGGQPHPESLREALFHQPIDADILLRYYHRCQPESHRAIWDMTLFNLPHTARMNRPPLLVVGAEHDHLIPPAQVRMTGVTYDVDPVILPGMGHGVMLEAGWRLAADTIADWLADTLP</sequence>
<dbReference type="SUPFAM" id="SSF53474">
    <property type="entry name" value="alpha/beta-Hydrolases"/>
    <property type="match status" value="1"/>
</dbReference>
<dbReference type="Gene3D" id="3.40.50.1820">
    <property type="entry name" value="alpha/beta hydrolase"/>
    <property type="match status" value="1"/>
</dbReference>
<dbReference type="InterPro" id="IPR029058">
    <property type="entry name" value="AB_hydrolase_fold"/>
</dbReference>
<dbReference type="EMBL" id="WTVM01000119">
    <property type="protein sequence ID" value="NMG04416.1"/>
    <property type="molecule type" value="Genomic_DNA"/>
</dbReference>
<dbReference type="Pfam" id="PF12697">
    <property type="entry name" value="Abhydrolase_6"/>
    <property type="match status" value="1"/>
</dbReference>
<evidence type="ECO:0000259" key="1">
    <source>
        <dbReference type="Pfam" id="PF12697"/>
    </source>
</evidence>
<protein>
    <submittedName>
        <fullName evidence="2">Alpha/beta fold hydrolase</fullName>
    </submittedName>
</protein>
<dbReference type="PANTHER" id="PTHR43194">
    <property type="entry name" value="HYDROLASE ALPHA/BETA FOLD FAMILY"/>
    <property type="match status" value="1"/>
</dbReference>
<feature type="domain" description="AB hydrolase-1" evidence="1">
    <location>
        <begin position="26"/>
        <end position="250"/>
    </location>
</feature>
<keyword evidence="2" id="KW-0378">Hydrolase</keyword>
<dbReference type="InterPro" id="IPR000073">
    <property type="entry name" value="AB_hydrolase_1"/>
</dbReference>
<dbReference type="AlphaFoldDB" id="A0A972J9D9"/>
<dbReference type="Proteomes" id="UP000599523">
    <property type="component" value="Unassembled WGS sequence"/>
</dbReference>
<accession>A0A972J9D9</accession>
<name>A0A972J9D9_9RHOO</name>